<feature type="compositionally biased region" description="Low complexity" evidence="1">
    <location>
        <begin position="92"/>
        <end position="103"/>
    </location>
</feature>
<evidence type="ECO:0000313" key="2">
    <source>
        <dbReference type="EMBL" id="OCL11467.1"/>
    </source>
</evidence>
<feature type="compositionally biased region" description="Polar residues" evidence="1">
    <location>
        <begin position="168"/>
        <end position="177"/>
    </location>
</feature>
<sequence>MCRYIIYTFEACGHQEAIGTQDCGASTSHTYTTDNLGDPGYSCTLCKNSCTFTNKRQGSLDAQTETSGTQSSEIEWSDSSGGYTGSRRRTSSDASLSGASDSDSISSITLSALRLEARGRIQPTNRHLVSESFRSYANSEADRVSYYENNHGPAWSLDAPTRSPLQRPRSTVHSVPSSGLGEFDPGHISGYIYVNEVDAPKLKKWIMRRLDTL</sequence>
<dbReference type="Proteomes" id="UP000250140">
    <property type="component" value="Unassembled WGS sequence"/>
</dbReference>
<proteinExistence type="predicted"/>
<keyword evidence="3" id="KW-1185">Reference proteome</keyword>
<organism evidence="2 3">
    <name type="scientific">Glonium stellatum</name>
    <dbReference type="NCBI Taxonomy" id="574774"/>
    <lineage>
        <taxon>Eukaryota</taxon>
        <taxon>Fungi</taxon>
        <taxon>Dikarya</taxon>
        <taxon>Ascomycota</taxon>
        <taxon>Pezizomycotina</taxon>
        <taxon>Dothideomycetes</taxon>
        <taxon>Pleosporomycetidae</taxon>
        <taxon>Gloniales</taxon>
        <taxon>Gloniaceae</taxon>
        <taxon>Glonium</taxon>
    </lineage>
</organism>
<gene>
    <name evidence="2" type="ORF">AOQ84DRAFT_188382</name>
</gene>
<name>A0A8E2F6H6_9PEZI</name>
<feature type="compositionally biased region" description="Polar residues" evidence="1">
    <location>
        <begin position="57"/>
        <end position="81"/>
    </location>
</feature>
<feature type="region of interest" description="Disordered" evidence="1">
    <location>
        <begin position="157"/>
        <end position="178"/>
    </location>
</feature>
<evidence type="ECO:0000256" key="1">
    <source>
        <dbReference type="SAM" id="MobiDB-lite"/>
    </source>
</evidence>
<reference evidence="2 3" key="1">
    <citation type="journal article" date="2016" name="Nat. Commun.">
        <title>Ectomycorrhizal ecology is imprinted in the genome of the dominant symbiotic fungus Cenococcum geophilum.</title>
        <authorList>
            <consortium name="DOE Joint Genome Institute"/>
            <person name="Peter M."/>
            <person name="Kohler A."/>
            <person name="Ohm R.A."/>
            <person name="Kuo A."/>
            <person name="Krutzmann J."/>
            <person name="Morin E."/>
            <person name="Arend M."/>
            <person name="Barry K.W."/>
            <person name="Binder M."/>
            <person name="Choi C."/>
            <person name="Clum A."/>
            <person name="Copeland A."/>
            <person name="Grisel N."/>
            <person name="Haridas S."/>
            <person name="Kipfer T."/>
            <person name="LaButti K."/>
            <person name="Lindquist E."/>
            <person name="Lipzen A."/>
            <person name="Maire R."/>
            <person name="Meier B."/>
            <person name="Mihaltcheva S."/>
            <person name="Molinier V."/>
            <person name="Murat C."/>
            <person name="Poggeler S."/>
            <person name="Quandt C.A."/>
            <person name="Sperisen C."/>
            <person name="Tritt A."/>
            <person name="Tisserant E."/>
            <person name="Crous P.W."/>
            <person name="Henrissat B."/>
            <person name="Nehls U."/>
            <person name="Egli S."/>
            <person name="Spatafora J.W."/>
            <person name="Grigoriev I.V."/>
            <person name="Martin F.M."/>
        </authorList>
    </citation>
    <scope>NUCLEOTIDE SEQUENCE [LARGE SCALE GENOMIC DNA]</scope>
    <source>
        <strain evidence="2 3">CBS 207.34</strain>
    </source>
</reference>
<protein>
    <submittedName>
        <fullName evidence="2">Uncharacterized protein</fullName>
    </submittedName>
</protein>
<feature type="region of interest" description="Disordered" evidence="1">
    <location>
        <begin position="57"/>
        <end position="103"/>
    </location>
</feature>
<dbReference type="AlphaFoldDB" id="A0A8E2F6H6"/>
<accession>A0A8E2F6H6</accession>
<dbReference type="EMBL" id="KV749039">
    <property type="protein sequence ID" value="OCL11467.1"/>
    <property type="molecule type" value="Genomic_DNA"/>
</dbReference>
<evidence type="ECO:0000313" key="3">
    <source>
        <dbReference type="Proteomes" id="UP000250140"/>
    </source>
</evidence>
<dbReference type="OrthoDB" id="443401at2759"/>